<comment type="caution">
    <text evidence="1">The sequence shown here is derived from an EMBL/GenBank/DDBJ whole genome shotgun (WGS) entry which is preliminary data.</text>
</comment>
<protein>
    <submittedName>
        <fullName evidence="1">Uncharacterized protein</fullName>
    </submittedName>
</protein>
<reference evidence="1" key="2">
    <citation type="submission" date="2006-05" db="EMBL/GenBank/DDBJ databases">
        <title>Sequencing of the draft genome and assembly of Desulfuromonas acetoxidans DSM 684.</title>
        <authorList>
            <consortium name="US DOE Joint Genome Institute (JGI-PGF)"/>
            <person name="Copeland A."/>
            <person name="Lucas S."/>
            <person name="Lapidus A."/>
            <person name="Barry K."/>
            <person name="Detter J.C."/>
            <person name="Glavina del Rio T."/>
            <person name="Hammon N."/>
            <person name="Israni S."/>
            <person name="Dalin E."/>
            <person name="Tice H."/>
            <person name="Bruce D."/>
            <person name="Pitluck S."/>
            <person name="Richardson P."/>
        </authorList>
    </citation>
    <scope>NUCLEOTIDE SEQUENCE [LARGE SCALE GENOMIC DNA]</scope>
    <source>
        <strain evidence="1">DSM 684</strain>
    </source>
</reference>
<gene>
    <name evidence="1" type="ORF">Dace_0708</name>
</gene>
<dbReference type="Proteomes" id="UP000005695">
    <property type="component" value="Unassembled WGS sequence"/>
</dbReference>
<proteinExistence type="predicted"/>
<dbReference type="RefSeq" id="WP_006001746.1">
    <property type="nucleotide sequence ID" value="NZ_AAEW02000015.1"/>
</dbReference>
<name>Q1JXN2_DESA6</name>
<dbReference type="AlphaFoldDB" id="Q1JXN2"/>
<dbReference type="OrthoDB" id="5391741at2"/>
<accession>Q1JXN2</accession>
<keyword evidence="2" id="KW-1185">Reference proteome</keyword>
<dbReference type="EMBL" id="AAEW02000015">
    <property type="protein sequence ID" value="EAT14930.1"/>
    <property type="molecule type" value="Genomic_DNA"/>
</dbReference>
<sequence>MFEIIEKHINVDLPLGDPLYYMVCQLPNHLGLADFSCRLANPKNKWDELKTVFELVATGEGNLKKCHFVAFPEAAIPGEYVDSALTFIEERFRPNSVTFFGVDHVPLVEYRELLERYSDDNPEALASVIQDLDSGDIDELPTNCSITAVKENDGRFRVFMQAKSHPYVGEEHLDSQHNLYRGKVFPLFHCQPTSFTFMSLICFDYVYRDLHQSNISAIVDKANHLYFNSRQQLDLLMVLECNPKPEHTAFRDVVNGFYGEYMQYTPGVRNTVTVFCNTSAETSGLPKKEALSFGHSSVFIHKSHKMSSADTPEYLVDNFAGLPVCRLRFGEETRLYYFSLPMFHELDPRTTRTPMKVHGIFKSMNNSWQRIEDKVSNFSGTKS</sequence>
<reference evidence="1" key="1">
    <citation type="submission" date="2006-05" db="EMBL/GenBank/DDBJ databases">
        <title>Annotation of the draft genome assembly of Desulfuromonas acetoxidans DSM 684.</title>
        <authorList>
            <consortium name="US DOE Joint Genome Institute (JGI-ORNL)"/>
            <person name="Larimer F."/>
            <person name="Land M."/>
            <person name="Hauser L."/>
        </authorList>
    </citation>
    <scope>NUCLEOTIDE SEQUENCE [LARGE SCALE GENOMIC DNA]</scope>
    <source>
        <strain evidence="1">DSM 684</strain>
    </source>
</reference>
<organism evidence="1 2">
    <name type="scientific">Desulfuromonas acetoxidans (strain DSM 684 / 11070)</name>
    <dbReference type="NCBI Taxonomy" id="281689"/>
    <lineage>
        <taxon>Bacteria</taxon>
        <taxon>Pseudomonadati</taxon>
        <taxon>Thermodesulfobacteriota</taxon>
        <taxon>Desulfuromonadia</taxon>
        <taxon>Desulfuromonadales</taxon>
        <taxon>Desulfuromonadaceae</taxon>
        <taxon>Desulfuromonas</taxon>
    </lineage>
</organism>
<evidence type="ECO:0000313" key="2">
    <source>
        <dbReference type="Proteomes" id="UP000005695"/>
    </source>
</evidence>
<evidence type="ECO:0000313" key="1">
    <source>
        <dbReference type="EMBL" id="EAT14930.1"/>
    </source>
</evidence>